<accession>M7T5E5</accession>
<evidence type="ECO:0000313" key="2">
    <source>
        <dbReference type="EMBL" id="EMR61865.1"/>
    </source>
</evidence>
<proteinExistence type="predicted"/>
<name>M7T5E5_EUTLA</name>
<sequence length="289" mass="31037">MAPSKLPSAPPQGASKNTTAPQGKQSKPVAAPATENQPLQRPVIYDVDQLPAWVTVDDIKPKIRSASTTVTQKQEAVVHPTPSGDPVSPLVKAATEASKKDESDASKKDETDASKKDEPDTSKKHDSDASKKHDSPKSTQKKQAQSPCSTSNDCQPPVRAALAKPADFGQFRNPRPHRVSNHGYRQLARAAAAAVAHQVAKPTRPSTPVQKQESHQTAHSTSAADHQCTPSKAAVGTTAYKRVPVKRKSRVQLQPEPQPQPKPKPEPKMLACVHCGQEYDPDTVDFGSC</sequence>
<feature type="compositionally biased region" description="Polar residues" evidence="1">
    <location>
        <begin position="204"/>
        <end position="230"/>
    </location>
</feature>
<dbReference type="Proteomes" id="UP000012174">
    <property type="component" value="Unassembled WGS sequence"/>
</dbReference>
<evidence type="ECO:0000313" key="3">
    <source>
        <dbReference type="Proteomes" id="UP000012174"/>
    </source>
</evidence>
<dbReference type="HOGENOM" id="CLU_963217_0_0_1"/>
<feature type="compositionally biased region" description="Polar residues" evidence="1">
    <location>
        <begin position="14"/>
        <end position="25"/>
    </location>
</feature>
<feature type="compositionally biased region" description="Basic and acidic residues" evidence="1">
    <location>
        <begin position="97"/>
        <end position="136"/>
    </location>
</feature>
<feature type="compositionally biased region" description="Polar residues" evidence="1">
    <location>
        <begin position="141"/>
        <end position="154"/>
    </location>
</feature>
<feature type="compositionally biased region" description="Low complexity" evidence="1">
    <location>
        <begin position="185"/>
        <end position="200"/>
    </location>
</feature>
<dbReference type="KEGG" id="ela:UCREL1_11206"/>
<dbReference type="EMBL" id="KB707529">
    <property type="protein sequence ID" value="EMR61865.1"/>
    <property type="molecule type" value="Genomic_DNA"/>
</dbReference>
<protein>
    <submittedName>
        <fullName evidence="2">Uncharacterized protein</fullName>
    </submittedName>
</protein>
<organism evidence="2 3">
    <name type="scientific">Eutypa lata (strain UCR-EL1)</name>
    <name type="common">Grapevine dieback disease fungus</name>
    <name type="synonym">Eutypa armeniacae</name>
    <dbReference type="NCBI Taxonomy" id="1287681"/>
    <lineage>
        <taxon>Eukaryota</taxon>
        <taxon>Fungi</taxon>
        <taxon>Dikarya</taxon>
        <taxon>Ascomycota</taxon>
        <taxon>Pezizomycotina</taxon>
        <taxon>Sordariomycetes</taxon>
        <taxon>Xylariomycetidae</taxon>
        <taxon>Xylariales</taxon>
        <taxon>Diatrypaceae</taxon>
        <taxon>Eutypa</taxon>
    </lineage>
</organism>
<dbReference type="AlphaFoldDB" id="M7T5E5"/>
<feature type="region of interest" description="Disordered" evidence="1">
    <location>
        <begin position="66"/>
        <end position="269"/>
    </location>
</feature>
<reference evidence="3" key="1">
    <citation type="journal article" date="2013" name="Genome Announc.">
        <title>Draft genome sequence of the grapevine dieback fungus Eutypa lata UCR-EL1.</title>
        <authorList>
            <person name="Blanco-Ulate B."/>
            <person name="Rolshausen P.E."/>
            <person name="Cantu D."/>
        </authorList>
    </citation>
    <scope>NUCLEOTIDE SEQUENCE [LARGE SCALE GENOMIC DNA]</scope>
    <source>
        <strain evidence="3">UCR-EL1</strain>
    </source>
</reference>
<gene>
    <name evidence="2" type="ORF">UCREL1_11206</name>
</gene>
<feature type="region of interest" description="Disordered" evidence="1">
    <location>
        <begin position="1"/>
        <end position="46"/>
    </location>
</feature>
<evidence type="ECO:0000256" key="1">
    <source>
        <dbReference type="SAM" id="MobiDB-lite"/>
    </source>
</evidence>
<keyword evidence="3" id="KW-1185">Reference proteome</keyword>